<evidence type="ECO:0000313" key="2">
    <source>
        <dbReference type="EMBL" id="MFC5861101.1"/>
    </source>
</evidence>
<sequence>MIKRLLCAVALLCALAGSLKAQNTTTFGNIVAMGVPCGAANCVYYQLPPATQWVSVTVTGTWTGTLETAVTSAPNANYSNLNTVTWTAVATETTNGTWTVATSGSTYLRVRATSWTGGAGSLARVAMDSTLTQAPLMNPIFLGALTATGVAAANGGSGSNCWYTNGSNGPCLSNLNLAQGIVKGTGSGTTNSAAAYGDVVALFAGGSCNGFLYFNGTCPASASTPAANGISQTAANYSNLAINYSAAPRVGYQMPALNGFYYPALTTTNITSQGGTSTNLSNYTVSYENTGGTVVGTCTGVGATTAGTAGTAYIPFLQPLDPTLPTRIVVHTCIGSNTTTPDTNLLKVAISNSGGSGSYGFIASNVSQTYMNTTQFGGTVLNEYGNTGGIPSYTTGSFFLDYIGTGAGGLDASGNEYAWGGWIPDTVSILQEEGIPAFGVAYTSRPVVHETAITPASLANITGIYISDASVNTIVTGVYVSQGRLDGPTDGLMPTPGYVSFIVGDDGAYSRTYPANVWIPYYYGPPTGNPIAEIFHANANTNQLNGPGSPLYPNFFSDGGPNNNYAGMIVASITGDSGAGYNTTINGCSAGTNIYCSPTSTDWFSLTGNKYRNNLVGLIRQYLPNANQLFRMGMSMGAGDVVQDEILHPGGAAIAVFSPAWNLTGAWNLSGAAPYGSYSNFQANIQNAYGTWCQSLVGGNQNNSPLSSPVDWNCLGAGANGLSLGWESTHFKNRGAYNSGTSYNQNDLVEVPYSGTIASLAPFDPYLNYTGLSTIPIQSWTETGDSVVPTAWSAGMIAQLNALGNVNAVNVQLNDCTPGTGVDCHLNAGVFTNGTATTPPYNTTNNVSPALTFFRTWETPFSPTVGSPQTQAQPNGTTQPHNYATVTATSGATATAVAPCTASRCQVTFSGGTVTTGAIFTLAWPSGTFATIPLCSANEQANTSLHGLSSPLSGTTLTGTTVDAAVTVASASFTVVVNCSQP</sequence>
<evidence type="ECO:0000256" key="1">
    <source>
        <dbReference type="SAM" id="SignalP"/>
    </source>
</evidence>
<reference evidence="3" key="1">
    <citation type="journal article" date="2019" name="Int. J. Syst. Evol. Microbiol.">
        <title>The Global Catalogue of Microorganisms (GCM) 10K type strain sequencing project: providing services to taxonomists for standard genome sequencing and annotation.</title>
        <authorList>
            <consortium name="The Broad Institute Genomics Platform"/>
            <consortium name="The Broad Institute Genome Sequencing Center for Infectious Disease"/>
            <person name="Wu L."/>
            <person name="Ma J."/>
        </authorList>
    </citation>
    <scope>NUCLEOTIDE SEQUENCE [LARGE SCALE GENOMIC DNA]</scope>
    <source>
        <strain evidence="3">JCM 4087</strain>
    </source>
</reference>
<proteinExistence type="predicted"/>
<organism evidence="2 3">
    <name type="scientific">Acidicapsa dinghuensis</name>
    <dbReference type="NCBI Taxonomy" id="2218256"/>
    <lineage>
        <taxon>Bacteria</taxon>
        <taxon>Pseudomonadati</taxon>
        <taxon>Acidobacteriota</taxon>
        <taxon>Terriglobia</taxon>
        <taxon>Terriglobales</taxon>
        <taxon>Acidobacteriaceae</taxon>
        <taxon>Acidicapsa</taxon>
    </lineage>
</organism>
<dbReference type="InterPro" id="IPR029058">
    <property type="entry name" value="AB_hydrolase_fold"/>
</dbReference>
<gene>
    <name evidence="2" type="ORF">ACFPT7_02220</name>
</gene>
<dbReference type="RefSeq" id="WP_263334430.1">
    <property type="nucleotide sequence ID" value="NZ_JAGSYH010000002.1"/>
</dbReference>
<dbReference type="EMBL" id="JBHSPH010000001">
    <property type="protein sequence ID" value="MFC5861101.1"/>
    <property type="molecule type" value="Genomic_DNA"/>
</dbReference>
<keyword evidence="3" id="KW-1185">Reference proteome</keyword>
<accession>A0ABW1E9T9</accession>
<comment type="caution">
    <text evidence="2">The sequence shown here is derived from an EMBL/GenBank/DDBJ whole genome shotgun (WGS) entry which is preliminary data.</text>
</comment>
<evidence type="ECO:0000313" key="3">
    <source>
        <dbReference type="Proteomes" id="UP001596091"/>
    </source>
</evidence>
<dbReference type="Proteomes" id="UP001596091">
    <property type="component" value="Unassembled WGS sequence"/>
</dbReference>
<name>A0ABW1E9T9_9BACT</name>
<feature type="chain" id="PRO_5045417896" description="Tannase/feruloyl esterase family alpha/beta hydrolase" evidence="1">
    <location>
        <begin position="22"/>
        <end position="982"/>
    </location>
</feature>
<evidence type="ECO:0008006" key="4">
    <source>
        <dbReference type="Google" id="ProtNLM"/>
    </source>
</evidence>
<keyword evidence="1" id="KW-0732">Signal</keyword>
<dbReference type="SUPFAM" id="SSF53474">
    <property type="entry name" value="alpha/beta-Hydrolases"/>
    <property type="match status" value="1"/>
</dbReference>
<feature type="signal peptide" evidence="1">
    <location>
        <begin position="1"/>
        <end position="21"/>
    </location>
</feature>
<protein>
    <recommendedName>
        <fullName evidence="4">Tannase/feruloyl esterase family alpha/beta hydrolase</fullName>
    </recommendedName>
</protein>